<dbReference type="Proteomes" id="UP000887575">
    <property type="component" value="Unassembled WGS sequence"/>
</dbReference>
<keyword evidence="9" id="KW-0718">Serine biosynthesis</keyword>
<evidence type="ECO:0000256" key="8">
    <source>
        <dbReference type="ARBA" id="ARBA00022842"/>
    </source>
</evidence>
<evidence type="ECO:0000313" key="11">
    <source>
        <dbReference type="WBParaSite" id="MBELARI_LOCUS7908"/>
    </source>
</evidence>
<dbReference type="Pfam" id="PF12710">
    <property type="entry name" value="HAD"/>
    <property type="match status" value="1"/>
</dbReference>
<dbReference type="NCBIfam" id="TIGR01488">
    <property type="entry name" value="HAD-SF-IB"/>
    <property type="match status" value="1"/>
</dbReference>
<sequence length="243" mass="27212">MLRVSQPPVLRNDTFEKLLTNSFVKNEEHLVKNVWKKADAVCFDMDDTVAVGDSNAEIAEFLGFGDIAKATQTAMNAIHKPLSLDIMDRFDRMRPSRQQLNTFLNQRSLRITSGAKPLIKLLHAQGKEVFLLTSGFYEMAFPVAELLGISRENVFANSLLFDATGQYLGVETSVTKGDVITRLKRENRYENVVMIGDGTNDLMACPPAEAFVGFGGNQVRPNVLAAAKWYVMDFETLQREIEN</sequence>
<name>A0AAF3FLP1_9BILA</name>
<comment type="cofactor">
    <cofactor evidence="1">
        <name>Mg(2+)</name>
        <dbReference type="ChEBI" id="CHEBI:18420"/>
    </cofactor>
</comment>
<evidence type="ECO:0000256" key="7">
    <source>
        <dbReference type="ARBA" id="ARBA00022801"/>
    </source>
</evidence>
<keyword evidence="8" id="KW-0460">Magnesium</keyword>
<dbReference type="GO" id="GO:0005737">
    <property type="term" value="C:cytoplasm"/>
    <property type="evidence" value="ECO:0007669"/>
    <property type="project" value="TreeGrafter"/>
</dbReference>
<dbReference type="WBParaSite" id="MBELARI_LOCUS7908">
    <property type="protein sequence ID" value="MBELARI_LOCUS7908"/>
    <property type="gene ID" value="MBELARI_LOCUS7908"/>
</dbReference>
<proteinExistence type="predicted"/>
<dbReference type="EC" id="3.1.3.3" evidence="3"/>
<evidence type="ECO:0000256" key="1">
    <source>
        <dbReference type="ARBA" id="ARBA00001946"/>
    </source>
</evidence>
<evidence type="ECO:0000256" key="6">
    <source>
        <dbReference type="ARBA" id="ARBA00022723"/>
    </source>
</evidence>
<keyword evidence="6" id="KW-0479">Metal-binding</keyword>
<protein>
    <recommendedName>
        <fullName evidence="4">Phosphoserine phosphatase</fullName>
        <ecNumber evidence="3">3.1.3.3</ecNumber>
    </recommendedName>
</protein>
<evidence type="ECO:0000256" key="9">
    <source>
        <dbReference type="ARBA" id="ARBA00023299"/>
    </source>
</evidence>
<keyword evidence="5" id="KW-0028">Amino-acid biosynthesis</keyword>
<comment type="pathway">
    <text evidence="2">Amino-acid biosynthesis; L-serine biosynthesis; L-serine from 3-phospho-D-glycerate: step 3/3.</text>
</comment>
<keyword evidence="7" id="KW-0378">Hydrolase</keyword>
<evidence type="ECO:0000313" key="10">
    <source>
        <dbReference type="Proteomes" id="UP000887575"/>
    </source>
</evidence>
<dbReference type="Gene3D" id="3.40.50.1000">
    <property type="entry name" value="HAD superfamily/HAD-like"/>
    <property type="match status" value="1"/>
</dbReference>
<organism evidence="10 11">
    <name type="scientific">Mesorhabditis belari</name>
    <dbReference type="NCBI Taxonomy" id="2138241"/>
    <lineage>
        <taxon>Eukaryota</taxon>
        <taxon>Metazoa</taxon>
        <taxon>Ecdysozoa</taxon>
        <taxon>Nematoda</taxon>
        <taxon>Chromadorea</taxon>
        <taxon>Rhabditida</taxon>
        <taxon>Rhabditina</taxon>
        <taxon>Rhabditomorpha</taxon>
        <taxon>Rhabditoidea</taxon>
        <taxon>Rhabditidae</taxon>
        <taxon>Mesorhabditinae</taxon>
        <taxon>Mesorhabditis</taxon>
    </lineage>
</organism>
<evidence type="ECO:0000256" key="2">
    <source>
        <dbReference type="ARBA" id="ARBA00005135"/>
    </source>
</evidence>
<dbReference type="GO" id="GO:0000287">
    <property type="term" value="F:magnesium ion binding"/>
    <property type="evidence" value="ECO:0007669"/>
    <property type="project" value="TreeGrafter"/>
</dbReference>
<evidence type="ECO:0000256" key="5">
    <source>
        <dbReference type="ARBA" id="ARBA00022605"/>
    </source>
</evidence>
<accession>A0AAF3FLP1</accession>
<dbReference type="InterPro" id="IPR050582">
    <property type="entry name" value="HAD-like_SerB"/>
</dbReference>
<dbReference type="InterPro" id="IPR023214">
    <property type="entry name" value="HAD_sf"/>
</dbReference>
<dbReference type="SUPFAM" id="SSF56784">
    <property type="entry name" value="HAD-like"/>
    <property type="match status" value="1"/>
</dbReference>
<dbReference type="GO" id="GO:0006564">
    <property type="term" value="P:L-serine biosynthetic process"/>
    <property type="evidence" value="ECO:0007669"/>
    <property type="project" value="UniProtKB-KW"/>
</dbReference>
<dbReference type="PANTHER" id="PTHR43344:SF2">
    <property type="entry name" value="PHOSPHOSERINE PHOSPHATASE"/>
    <property type="match status" value="1"/>
</dbReference>
<evidence type="ECO:0000256" key="3">
    <source>
        <dbReference type="ARBA" id="ARBA00012640"/>
    </source>
</evidence>
<evidence type="ECO:0000256" key="4">
    <source>
        <dbReference type="ARBA" id="ARBA00015196"/>
    </source>
</evidence>
<dbReference type="PANTHER" id="PTHR43344">
    <property type="entry name" value="PHOSPHOSERINE PHOSPHATASE"/>
    <property type="match status" value="1"/>
</dbReference>
<dbReference type="GO" id="GO:0036424">
    <property type="term" value="F:L-phosphoserine phosphatase activity"/>
    <property type="evidence" value="ECO:0007669"/>
    <property type="project" value="TreeGrafter"/>
</dbReference>
<keyword evidence="10" id="KW-1185">Reference proteome</keyword>
<dbReference type="AlphaFoldDB" id="A0AAF3FLP1"/>
<dbReference type="InterPro" id="IPR036412">
    <property type="entry name" value="HAD-like_sf"/>
</dbReference>
<reference evidence="11" key="1">
    <citation type="submission" date="2024-02" db="UniProtKB">
        <authorList>
            <consortium name="WormBaseParasite"/>
        </authorList>
    </citation>
    <scope>IDENTIFICATION</scope>
</reference>